<feature type="region of interest" description="Disordered" evidence="1">
    <location>
        <begin position="38"/>
        <end position="139"/>
    </location>
</feature>
<reference evidence="2" key="2">
    <citation type="submission" date="2019-07" db="EMBL/GenBank/DDBJ databases">
        <authorList>
            <person name="Seetharam A."/>
            <person name="Woodhouse M."/>
            <person name="Cannon E."/>
        </authorList>
    </citation>
    <scope>NUCLEOTIDE SEQUENCE [LARGE SCALE GENOMIC DNA]</scope>
    <source>
        <strain evidence="2">cv. B73</strain>
    </source>
</reference>
<organism evidence="2 3">
    <name type="scientific">Zea mays</name>
    <name type="common">Maize</name>
    <dbReference type="NCBI Taxonomy" id="4577"/>
    <lineage>
        <taxon>Eukaryota</taxon>
        <taxon>Viridiplantae</taxon>
        <taxon>Streptophyta</taxon>
        <taxon>Embryophyta</taxon>
        <taxon>Tracheophyta</taxon>
        <taxon>Spermatophyta</taxon>
        <taxon>Magnoliopsida</taxon>
        <taxon>Liliopsida</taxon>
        <taxon>Poales</taxon>
        <taxon>Poaceae</taxon>
        <taxon>PACMAD clade</taxon>
        <taxon>Panicoideae</taxon>
        <taxon>Andropogonodae</taxon>
        <taxon>Andropogoneae</taxon>
        <taxon>Tripsacinae</taxon>
        <taxon>Zea</taxon>
    </lineage>
</organism>
<dbReference type="Proteomes" id="UP000007305">
    <property type="component" value="Chromosome 2"/>
</dbReference>
<evidence type="ECO:0000313" key="2">
    <source>
        <dbReference type="EnsemblPlants" id="Zm00001eb080760_P001"/>
    </source>
</evidence>
<keyword evidence="3" id="KW-1185">Reference proteome</keyword>
<feature type="compositionally biased region" description="Basic residues" evidence="1">
    <location>
        <begin position="39"/>
        <end position="48"/>
    </location>
</feature>
<feature type="compositionally biased region" description="Basic and acidic residues" evidence="1">
    <location>
        <begin position="1"/>
        <end position="11"/>
    </location>
</feature>
<feature type="region of interest" description="Disordered" evidence="1">
    <location>
        <begin position="1"/>
        <end position="21"/>
    </location>
</feature>
<feature type="compositionally biased region" description="Low complexity" evidence="1">
    <location>
        <begin position="125"/>
        <end position="139"/>
    </location>
</feature>
<dbReference type="AlphaFoldDB" id="A0A804MF48"/>
<dbReference type="InParanoid" id="A0A804MF48"/>
<reference evidence="2" key="3">
    <citation type="submission" date="2021-05" db="UniProtKB">
        <authorList>
            <consortium name="EnsemblPlants"/>
        </authorList>
    </citation>
    <scope>IDENTIFICATION</scope>
    <source>
        <strain evidence="2">cv. B73</strain>
    </source>
</reference>
<sequence length="139" mass="15445">MLRYGTVDRGKRTPTMTVTLPPTFPDISSSVILNNLLHRGVRPSRKNHGTQNNNGGDKRDFRPAAARRAKDLEVEDAGEQHRGHDAEQRADERHQVAEEGHRERDDDRGDDQQSPDQHADGPTTLAAAAGGEQLLLHCR</sequence>
<dbReference type="Gramene" id="Zm00001eb080760_T001">
    <property type="protein sequence ID" value="Zm00001eb080760_P001"/>
    <property type="gene ID" value="Zm00001eb080760"/>
</dbReference>
<protein>
    <submittedName>
        <fullName evidence="2">Uncharacterized protein</fullName>
    </submittedName>
</protein>
<feature type="compositionally biased region" description="Basic and acidic residues" evidence="1">
    <location>
        <begin position="56"/>
        <end position="111"/>
    </location>
</feature>
<proteinExistence type="predicted"/>
<name>A0A804MF48_MAIZE</name>
<evidence type="ECO:0000256" key="1">
    <source>
        <dbReference type="SAM" id="MobiDB-lite"/>
    </source>
</evidence>
<dbReference type="EnsemblPlants" id="Zm00001eb080760_T001">
    <property type="protein sequence ID" value="Zm00001eb080760_P001"/>
    <property type="gene ID" value="Zm00001eb080760"/>
</dbReference>
<evidence type="ECO:0000313" key="3">
    <source>
        <dbReference type="Proteomes" id="UP000007305"/>
    </source>
</evidence>
<reference evidence="3" key="1">
    <citation type="submission" date="2015-12" db="EMBL/GenBank/DDBJ databases">
        <title>Update maize B73 reference genome by single molecule sequencing technologies.</title>
        <authorList>
            <consortium name="Maize Genome Sequencing Project"/>
            <person name="Ware D."/>
        </authorList>
    </citation>
    <scope>NUCLEOTIDE SEQUENCE [LARGE SCALE GENOMIC DNA]</scope>
    <source>
        <strain evidence="3">cv. B73</strain>
    </source>
</reference>
<accession>A0A804MF48</accession>